<dbReference type="HAMAP" id="MF_00137">
    <property type="entry name" value="SAICAR_synth"/>
    <property type="match status" value="1"/>
</dbReference>
<evidence type="ECO:0000259" key="9">
    <source>
        <dbReference type="Pfam" id="PF01259"/>
    </source>
</evidence>
<keyword evidence="3 8" id="KW-0436">Ligase</keyword>
<dbReference type="Proteomes" id="UP000290759">
    <property type="component" value="Unassembled WGS sequence"/>
</dbReference>
<dbReference type="PROSITE" id="PS01057">
    <property type="entry name" value="SAICAR_SYNTHETASE_1"/>
    <property type="match status" value="1"/>
</dbReference>
<dbReference type="EC" id="6.3.2.6" evidence="8"/>
<evidence type="ECO:0000256" key="4">
    <source>
        <dbReference type="ARBA" id="ARBA00022741"/>
    </source>
</evidence>
<reference evidence="10 11" key="1">
    <citation type="submission" date="2018-12" db="EMBL/GenBank/DDBJ databases">
        <authorList>
            <person name="Grouzdev D.S."/>
            <person name="Krutkina M.S."/>
        </authorList>
    </citation>
    <scope>NUCLEOTIDE SEQUENCE [LARGE SCALE GENOMIC DNA]</scope>
    <source>
        <strain evidence="10 11">RmlP026</strain>
    </source>
</reference>
<dbReference type="InterPro" id="IPR028923">
    <property type="entry name" value="SAICAR_synt/ADE2_N"/>
</dbReference>
<dbReference type="OrthoDB" id="9801549at2"/>
<dbReference type="PROSITE" id="PS01058">
    <property type="entry name" value="SAICAR_SYNTHETASE_2"/>
    <property type="match status" value="1"/>
</dbReference>
<dbReference type="GO" id="GO:0004639">
    <property type="term" value="F:phosphoribosylaminoimidazolesuccinocarboxamide synthase activity"/>
    <property type="evidence" value="ECO:0007669"/>
    <property type="project" value="UniProtKB-UniRule"/>
</dbReference>
<reference evidence="10 11" key="2">
    <citation type="submission" date="2019-02" db="EMBL/GenBank/DDBJ databases">
        <title>'Lichenibacterium ramalinii' gen. nov. sp. nov., 'Lichenibacterium minor' gen. nov. sp. nov.</title>
        <authorList>
            <person name="Pankratov T."/>
        </authorList>
    </citation>
    <scope>NUCLEOTIDE SEQUENCE [LARGE SCALE GENOMIC DNA]</scope>
    <source>
        <strain evidence="10 11">RmlP026</strain>
    </source>
</reference>
<evidence type="ECO:0000313" key="10">
    <source>
        <dbReference type="EMBL" id="RYC29040.1"/>
    </source>
</evidence>
<dbReference type="Gene3D" id="3.30.200.20">
    <property type="entry name" value="Phosphorylase Kinase, domain 1"/>
    <property type="match status" value="1"/>
</dbReference>
<dbReference type="PANTHER" id="PTHR43700:SF1">
    <property type="entry name" value="PHOSPHORIBOSYLAMINOIMIDAZOLE-SUCCINOCARBOXAMIDE SYNTHASE"/>
    <property type="match status" value="1"/>
</dbReference>
<dbReference type="EMBL" id="QYBB01000076">
    <property type="protein sequence ID" value="RYC29040.1"/>
    <property type="molecule type" value="Genomic_DNA"/>
</dbReference>
<gene>
    <name evidence="8" type="primary">purC</name>
    <name evidence="10" type="ORF">D3273_26100</name>
</gene>
<dbReference type="GO" id="GO:0006189">
    <property type="term" value="P:'de novo' IMP biosynthetic process"/>
    <property type="evidence" value="ECO:0007669"/>
    <property type="project" value="UniProtKB-UniRule"/>
</dbReference>
<sequence length="323" mass="35463">MAHTLSDIAIPGLPDPHVGKVRQSYDLDAERRLMVATDRLSAFDLNLTTVPFKGQVLTELSRFWFEGTRHICPNHLIAVPDPNVTVCRRLDMLPVEVVVRGYLAGSTNTSLLTMYKGGARRLYGQAFPDGMRDNQRLPAPVITPTTKGDHGAHDEPLGPDDVARLGLVDAATWDRTREHALALFAFGQARARERGLILVDTKYEFGVDPDGTVVLADEVHTPDSSRYWDGATYDARFERGEAPDAFDKDMVRRWVRARCDPYREPVPEIPDEVRIETAGVYCGLFERLTGAAIVPPATGEAPAARVAAAVARWMAAHPPGAGA</sequence>
<dbReference type="PANTHER" id="PTHR43700">
    <property type="entry name" value="PHOSPHORIBOSYLAMINOIMIDAZOLE-SUCCINOCARBOXAMIDE SYNTHASE"/>
    <property type="match status" value="1"/>
</dbReference>
<keyword evidence="6 8" id="KW-0067">ATP-binding</keyword>
<comment type="pathway">
    <text evidence="1 8">Purine metabolism; IMP biosynthesis via de novo pathway; 5-amino-1-(5-phospho-D-ribosyl)imidazole-4-carboxamide from 5-amino-1-(5-phospho-D-ribosyl)imidazole-4-carboxylate: step 1/2.</text>
</comment>
<evidence type="ECO:0000256" key="7">
    <source>
        <dbReference type="ARBA" id="ARBA00048475"/>
    </source>
</evidence>
<dbReference type="GO" id="GO:0005737">
    <property type="term" value="C:cytoplasm"/>
    <property type="evidence" value="ECO:0007669"/>
    <property type="project" value="TreeGrafter"/>
</dbReference>
<dbReference type="Gene3D" id="3.30.470.20">
    <property type="entry name" value="ATP-grasp fold, B domain"/>
    <property type="match status" value="1"/>
</dbReference>
<keyword evidence="11" id="KW-1185">Reference proteome</keyword>
<evidence type="ECO:0000256" key="5">
    <source>
        <dbReference type="ARBA" id="ARBA00022755"/>
    </source>
</evidence>
<dbReference type="Pfam" id="PF01259">
    <property type="entry name" value="SAICAR_synt"/>
    <property type="match status" value="1"/>
</dbReference>
<evidence type="ECO:0000256" key="3">
    <source>
        <dbReference type="ARBA" id="ARBA00022598"/>
    </source>
</evidence>
<proteinExistence type="inferred from homology"/>
<protein>
    <recommendedName>
        <fullName evidence="8">Phosphoribosylaminoimidazole-succinocarboxamide synthase</fullName>
        <ecNumber evidence="8">6.3.2.6</ecNumber>
    </recommendedName>
    <alternativeName>
        <fullName evidence="8">SAICAR synthetase</fullName>
    </alternativeName>
</protein>
<dbReference type="UniPathway" id="UPA00074">
    <property type="reaction ID" value="UER00131"/>
</dbReference>
<organism evidence="10 11">
    <name type="scientific">Lichenibacterium minor</name>
    <dbReference type="NCBI Taxonomy" id="2316528"/>
    <lineage>
        <taxon>Bacteria</taxon>
        <taxon>Pseudomonadati</taxon>
        <taxon>Pseudomonadota</taxon>
        <taxon>Alphaproteobacteria</taxon>
        <taxon>Hyphomicrobiales</taxon>
        <taxon>Lichenihabitantaceae</taxon>
        <taxon>Lichenibacterium</taxon>
    </lineage>
</organism>
<dbReference type="SUPFAM" id="SSF56104">
    <property type="entry name" value="SAICAR synthase-like"/>
    <property type="match status" value="1"/>
</dbReference>
<name>A0A4Q2TZ67_9HYPH</name>
<dbReference type="NCBIfam" id="NF009251">
    <property type="entry name" value="PRK12607.1"/>
    <property type="match status" value="1"/>
</dbReference>
<dbReference type="InterPro" id="IPR018236">
    <property type="entry name" value="SAICAR_synthetase_CS"/>
</dbReference>
<evidence type="ECO:0000256" key="8">
    <source>
        <dbReference type="HAMAP-Rule" id="MF_00137"/>
    </source>
</evidence>
<accession>A0A4Q2TZ67</accession>
<keyword evidence="4 8" id="KW-0547">Nucleotide-binding</keyword>
<comment type="catalytic activity">
    <reaction evidence="7 8">
        <text>5-amino-1-(5-phospho-D-ribosyl)imidazole-4-carboxylate + L-aspartate + ATP = (2S)-2-[5-amino-1-(5-phospho-beta-D-ribosyl)imidazole-4-carboxamido]succinate + ADP + phosphate + 2 H(+)</text>
        <dbReference type="Rhea" id="RHEA:22628"/>
        <dbReference type="ChEBI" id="CHEBI:15378"/>
        <dbReference type="ChEBI" id="CHEBI:29991"/>
        <dbReference type="ChEBI" id="CHEBI:30616"/>
        <dbReference type="ChEBI" id="CHEBI:43474"/>
        <dbReference type="ChEBI" id="CHEBI:58443"/>
        <dbReference type="ChEBI" id="CHEBI:77657"/>
        <dbReference type="ChEBI" id="CHEBI:456216"/>
        <dbReference type="EC" id="6.3.2.6"/>
    </reaction>
</comment>
<comment type="similarity">
    <text evidence="2 8">Belongs to the SAICAR synthetase family.</text>
</comment>
<dbReference type="CDD" id="cd01414">
    <property type="entry name" value="SAICAR_synt_Sc"/>
    <property type="match status" value="1"/>
</dbReference>
<evidence type="ECO:0000256" key="2">
    <source>
        <dbReference type="ARBA" id="ARBA00010190"/>
    </source>
</evidence>
<keyword evidence="5 8" id="KW-0658">Purine biosynthesis</keyword>
<evidence type="ECO:0000256" key="1">
    <source>
        <dbReference type="ARBA" id="ARBA00004672"/>
    </source>
</evidence>
<dbReference type="AlphaFoldDB" id="A0A4Q2TZ67"/>
<dbReference type="GO" id="GO:0005524">
    <property type="term" value="F:ATP binding"/>
    <property type="evidence" value="ECO:0007669"/>
    <property type="project" value="UniProtKB-KW"/>
</dbReference>
<comment type="caution">
    <text evidence="10">The sequence shown here is derived from an EMBL/GenBank/DDBJ whole genome shotgun (WGS) entry which is preliminary data.</text>
</comment>
<evidence type="ECO:0000313" key="11">
    <source>
        <dbReference type="Proteomes" id="UP000290759"/>
    </source>
</evidence>
<evidence type="ECO:0000256" key="6">
    <source>
        <dbReference type="ARBA" id="ARBA00022840"/>
    </source>
</evidence>
<feature type="domain" description="SAICAR synthetase/ADE2 N-terminal" evidence="9">
    <location>
        <begin position="18"/>
        <end position="267"/>
    </location>
</feature>